<dbReference type="EMBL" id="MDER01000057">
    <property type="protein sequence ID" value="ODP27411.1"/>
    <property type="molecule type" value="Genomic_DNA"/>
</dbReference>
<reference evidence="2 3" key="1">
    <citation type="submission" date="2016-08" db="EMBL/GenBank/DDBJ databases">
        <title>Genome sequencing of Paenibacillus sp. TI45-13ar, isolated from Korean traditional nuruk.</title>
        <authorList>
            <person name="Kim S.-J."/>
        </authorList>
    </citation>
    <scope>NUCLEOTIDE SEQUENCE [LARGE SCALE GENOMIC DNA]</scope>
    <source>
        <strain evidence="2 3">TI45-13ar</strain>
    </source>
</reference>
<keyword evidence="3" id="KW-1185">Reference proteome</keyword>
<dbReference type="InterPro" id="IPR015943">
    <property type="entry name" value="WD40/YVTN_repeat-like_dom_sf"/>
</dbReference>
<dbReference type="AlphaFoldDB" id="A0A1E3L1C6"/>
<dbReference type="PANTHER" id="PTHR47199:SF2">
    <property type="entry name" value="PHOTOSYSTEM II STABILITY_ASSEMBLY FACTOR HCF136, CHLOROPLASTIC"/>
    <property type="match status" value="1"/>
</dbReference>
<evidence type="ECO:0000313" key="3">
    <source>
        <dbReference type="Proteomes" id="UP000094578"/>
    </source>
</evidence>
<dbReference type="InterPro" id="IPR036278">
    <property type="entry name" value="Sialidase_sf"/>
</dbReference>
<dbReference type="PANTHER" id="PTHR47199">
    <property type="entry name" value="PHOTOSYSTEM II STABILITY/ASSEMBLY FACTOR HCF136, CHLOROPLASTIC"/>
    <property type="match status" value="1"/>
</dbReference>
<proteinExistence type="predicted"/>
<dbReference type="Proteomes" id="UP000094578">
    <property type="component" value="Unassembled WGS sequence"/>
</dbReference>
<evidence type="ECO:0008006" key="4">
    <source>
        <dbReference type="Google" id="ProtNLM"/>
    </source>
</evidence>
<dbReference type="Gene3D" id="2.130.10.10">
    <property type="entry name" value="YVTN repeat-like/Quinoprotein amine dehydrogenase"/>
    <property type="match status" value="1"/>
</dbReference>
<comment type="caution">
    <text evidence="2">The sequence shown here is derived from an EMBL/GenBank/DDBJ whole genome shotgun (WGS) entry which is preliminary data.</text>
</comment>
<sequence>MKMNNNRVSYGSYPSLSIMMVLVLLLGMVGFSATPVSAKTPKACDVNSSTLQSQLEQGRSSSIQEDIHFTDTDFLSQTTGRAAGNGFLIGTSDSGCHWQKIYTGTWQFSQIEFSSNTQGWALASAKSGQKPVFLTTTDGGATWKSPYKGNIRFNKIDKKSGSTGFAYTTSGVYKTINGGAAWTAIPTPANTRGGYFQDSNTGWVVKTVSGSNSGYRIMQTIDGGNKWTTALSVGSLEVSGGEIYASGKQVWAILYGGAGMSQVSYSVYASSDSGKSWRQVFGQSTAGGGKAPGTGALGNGEGPAQPGGHPGNMQFVGSTIAYLAGGSPAGGKVAVGRSLDSGKTWNNMPATIDGISADISFLSQNVGYLAVTDSLTPAIYTTKDGGKTWSATLKFVATDKQ</sequence>
<organism evidence="2 3">
    <name type="scientific">Paenibacillus nuruki</name>
    <dbReference type="NCBI Taxonomy" id="1886670"/>
    <lineage>
        <taxon>Bacteria</taxon>
        <taxon>Bacillati</taxon>
        <taxon>Bacillota</taxon>
        <taxon>Bacilli</taxon>
        <taxon>Bacillales</taxon>
        <taxon>Paenibacillaceae</taxon>
        <taxon>Paenibacillus</taxon>
    </lineage>
</organism>
<dbReference type="STRING" id="1886670.PTI45_03188"/>
<dbReference type="SUPFAM" id="SSF50939">
    <property type="entry name" value="Sialidases"/>
    <property type="match status" value="1"/>
</dbReference>
<name>A0A1E3L1C6_9BACL</name>
<accession>A0A1E3L1C6</accession>
<gene>
    <name evidence="2" type="ORF">PTI45_03188</name>
</gene>
<evidence type="ECO:0000256" key="1">
    <source>
        <dbReference type="SAM" id="MobiDB-lite"/>
    </source>
</evidence>
<dbReference type="RefSeq" id="WP_069328583.1">
    <property type="nucleotide sequence ID" value="NZ_MDER01000057.1"/>
</dbReference>
<feature type="region of interest" description="Disordered" evidence="1">
    <location>
        <begin position="282"/>
        <end position="305"/>
    </location>
</feature>
<protein>
    <recommendedName>
        <fullName evidence="4">Photosynthesis system II assembly factor Ycf48/Hcf136-like domain-containing protein</fullName>
    </recommendedName>
</protein>
<evidence type="ECO:0000313" key="2">
    <source>
        <dbReference type="EMBL" id="ODP27411.1"/>
    </source>
</evidence>
<feature type="compositionally biased region" description="Gly residues" evidence="1">
    <location>
        <begin position="285"/>
        <end position="301"/>
    </location>
</feature>
<dbReference type="SUPFAM" id="SSF110296">
    <property type="entry name" value="Oligoxyloglucan reducing end-specific cellobiohydrolase"/>
    <property type="match status" value="1"/>
</dbReference>